<feature type="compositionally biased region" description="Acidic residues" evidence="1">
    <location>
        <begin position="93"/>
        <end position="104"/>
    </location>
</feature>
<proteinExistence type="predicted"/>
<comment type="caution">
    <text evidence="2">The sequence shown here is derived from an EMBL/GenBank/DDBJ whole genome shotgun (WGS) entry which is preliminary data.</text>
</comment>
<evidence type="ECO:0000313" key="3">
    <source>
        <dbReference type="Proteomes" id="UP001302812"/>
    </source>
</evidence>
<reference evidence="2" key="2">
    <citation type="submission" date="2023-05" db="EMBL/GenBank/DDBJ databases">
        <authorList>
            <consortium name="Lawrence Berkeley National Laboratory"/>
            <person name="Steindorff A."/>
            <person name="Hensen N."/>
            <person name="Bonometti L."/>
            <person name="Westerberg I."/>
            <person name="Brannstrom I.O."/>
            <person name="Guillou S."/>
            <person name="Cros-Aarteil S."/>
            <person name="Calhoun S."/>
            <person name="Haridas S."/>
            <person name="Kuo A."/>
            <person name="Mondo S."/>
            <person name="Pangilinan J."/>
            <person name="Riley R."/>
            <person name="Labutti K."/>
            <person name="Andreopoulos B."/>
            <person name="Lipzen A."/>
            <person name="Chen C."/>
            <person name="Yanf M."/>
            <person name="Daum C."/>
            <person name="Ng V."/>
            <person name="Clum A."/>
            <person name="Ohm R."/>
            <person name="Martin F."/>
            <person name="Silar P."/>
            <person name="Natvig D."/>
            <person name="Lalanne C."/>
            <person name="Gautier V."/>
            <person name="Ament-Velasquez S.L."/>
            <person name="Kruys A."/>
            <person name="Hutchinson M.I."/>
            <person name="Powell A.J."/>
            <person name="Barry K."/>
            <person name="Miller A.N."/>
            <person name="Grigoriev I.V."/>
            <person name="Debuchy R."/>
            <person name="Gladieux P."/>
            <person name="Thoren M.H."/>
            <person name="Johannesson H."/>
        </authorList>
    </citation>
    <scope>NUCLEOTIDE SEQUENCE</scope>
    <source>
        <strain evidence="2">CBS 508.74</strain>
    </source>
</reference>
<dbReference type="AlphaFoldDB" id="A0AAN6YUE5"/>
<feature type="region of interest" description="Disordered" evidence="1">
    <location>
        <begin position="1"/>
        <end position="104"/>
    </location>
</feature>
<organism evidence="2 3">
    <name type="scientific">Canariomyces notabilis</name>
    <dbReference type="NCBI Taxonomy" id="2074819"/>
    <lineage>
        <taxon>Eukaryota</taxon>
        <taxon>Fungi</taxon>
        <taxon>Dikarya</taxon>
        <taxon>Ascomycota</taxon>
        <taxon>Pezizomycotina</taxon>
        <taxon>Sordariomycetes</taxon>
        <taxon>Sordariomycetidae</taxon>
        <taxon>Sordariales</taxon>
        <taxon>Chaetomiaceae</taxon>
        <taxon>Canariomyces</taxon>
    </lineage>
</organism>
<evidence type="ECO:0000313" key="2">
    <source>
        <dbReference type="EMBL" id="KAK4114411.1"/>
    </source>
</evidence>
<dbReference type="Proteomes" id="UP001302812">
    <property type="component" value="Unassembled WGS sequence"/>
</dbReference>
<sequence length="104" mass="11350">MSKVAHAYTDDKPSDPLPADAPEGQVDDPSYKTGKNEAVPVIDDNEPVEDPMRPGQADSDKQLEQDEREAIDKSNIIGERTRKKPPKGTFAEPTDEDMGLVEGS</sequence>
<evidence type="ECO:0008006" key="4">
    <source>
        <dbReference type="Google" id="ProtNLM"/>
    </source>
</evidence>
<name>A0AAN6YUE5_9PEZI</name>
<protein>
    <recommendedName>
        <fullName evidence="4">Histone chaperone domain-containing protein</fullName>
    </recommendedName>
</protein>
<feature type="compositionally biased region" description="Basic and acidic residues" evidence="1">
    <location>
        <begin position="58"/>
        <end position="72"/>
    </location>
</feature>
<accession>A0AAN6YUE5</accession>
<reference evidence="2" key="1">
    <citation type="journal article" date="2023" name="Mol. Phylogenet. Evol.">
        <title>Genome-scale phylogeny and comparative genomics of the fungal order Sordariales.</title>
        <authorList>
            <person name="Hensen N."/>
            <person name="Bonometti L."/>
            <person name="Westerberg I."/>
            <person name="Brannstrom I.O."/>
            <person name="Guillou S."/>
            <person name="Cros-Aarteil S."/>
            <person name="Calhoun S."/>
            <person name="Haridas S."/>
            <person name="Kuo A."/>
            <person name="Mondo S."/>
            <person name="Pangilinan J."/>
            <person name="Riley R."/>
            <person name="LaButti K."/>
            <person name="Andreopoulos B."/>
            <person name="Lipzen A."/>
            <person name="Chen C."/>
            <person name="Yan M."/>
            <person name="Daum C."/>
            <person name="Ng V."/>
            <person name="Clum A."/>
            <person name="Steindorff A."/>
            <person name="Ohm R.A."/>
            <person name="Martin F."/>
            <person name="Silar P."/>
            <person name="Natvig D.O."/>
            <person name="Lalanne C."/>
            <person name="Gautier V."/>
            <person name="Ament-Velasquez S.L."/>
            <person name="Kruys A."/>
            <person name="Hutchinson M.I."/>
            <person name="Powell A.J."/>
            <person name="Barry K."/>
            <person name="Miller A.N."/>
            <person name="Grigoriev I.V."/>
            <person name="Debuchy R."/>
            <person name="Gladieux P."/>
            <person name="Hiltunen Thoren M."/>
            <person name="Johannesson H."/>
        </authorList>
    </citation>
    <scope>NUCLEOTIDE SEQUENCE</scope>
    <source>
        <strain evidence="2">CBS 508.74</strain>
    </source>
</reference>
<dbReference type="RefSeq" id="XP_064671981.1">
    <property type="nucleotide sequence ID" value="XM_064814855.1"/>
</dbReference>
<dbReference type="EMBL" id="MU853337">
    <property type="protein sequence ID" value="KAK4114411.1"/>
    <property type="molecule type" value="Genomic_DNA"/>
</dbReference>
<evidence type="ECO:0000256" key="1">
    <source>
        <dbReference type="SAM" id="MobiDB-lite"/>
    </source>
</evidence>
<gene>
    <name evidence="2" type="ORF">N656DRAFT_777614</name>
</gene>
<dbReference type="GeneID" id="89938980"/>
<keyword evidence="3" id="KW-1185">Reference proteome</keyword>